<dbReference type="Proteomes" id="UP000244855">
    <property type="component" value="Unassembled WGS sequence"/>
</dbReference>
<evidence type="ECO:0000313" key="1">
    <source>
        <dbReference type="EMBL" id="PVH91635.1"/>
    </source>
</evidence>
<proteinExistence type="predicted"/>
<reference evidence="1 2" key="1">
    <citation type="journal article" date="2018" name="Sci. Rep.">
        <title>Comparative genomics provides insights into the lifestyle and reveals functional heterogeneity of dark septate endophytic fungi.</title>
        <authorList>
            <person name="Knapp D.G."/>
            <person name="Nemeth J.B."/>
            <person name="Barry K."/>
            <person name="Hainaut M."/>
            <person name="Henrissat B."/>
            <person name="Johnson J."/>
            <person name="Kuo A."/>
            <person name="Lim J.H.P."/>
            <person name="Lipzen A."/>
            <person name="Nolan M."/>
            <person name="Ohm R.A."/>
            <person name="Tamas L."/>
            <person name="Grigoriev I.V."/>
            <person name="Spatafora J.W."/>
            <person name="Nagy L.G."/>
            <person name="Kovacs G.M."/>
        </authorList>
    </citation>
    <scope>NUCLEOTIDE SEQUENCE [LARGE SCALE GENOMIC DNA]</scope>
    <source>
        <strain evidence="1 2">DSE2036</strain>
    </source>
</reference>
<name>A0A2V1D0W3_9PLEO</name>
<dbReference type="EMBL" id="KZ805815">
    <property type="protein sequence ID" value="PVH91635.1"/>
    <property type="molecule type" value="Genomic_DNA"/>
</dbReference>
<dbReference type="AlphaFoldDB" id="A0A2V1D0W3"/>
<organism evidence="1 2">
    <name type="scientific">Periconia macrospinosa</name>
    <dbReference type="NCBI Taxonomy" id="97972"/>
    <lineage>
        <taxon>Eukaryota</taxon>
        <taxon>Fungi</taxon>
        <taxon>Dikarya</taxon>
        <taxon>Ascomycota</taxon>
        <taxon>Pezizomycotina</taxon>
        <taxon>Dothideomycetes</taxon>
        <taxon>Pleosporomycetidae</taxon>
        <taxon>Pleosporales</taxon>
        <taxon>Massarineae</taxon>
        <taxon>Periconiaceae</taxon>
        <taxon>Periconia</taxon>
    </lineage>
</organism>
<evidence type="ECO:0000313" key="2">
    <source>
        <dbReference type="Proteomes" id="UP000244855"/>
    </source>
</evidence>
<sequence>RVFKYLYTSSYSETNTFYPAYRLTNTDNPKLLRDLRVYVLTNIFFLEELKNLTAAKLQQELNNVRSQYKRKIISCNDA</sequence>
<protein>
    <submittedName>
        <fullName evidence="1">Uncharacterized protein</fullName>
    </submittedName>
</protein>
<dbReference type="OrthoDB" id="6359816at2759"/>
<keyword evidence="2" id="KW-1185">Reference proteome</keyword>
<gene>
    <name evidence="1" type="ORF">DM02DRAFT_545441</name>
</gene>
<accession>A0A2V1D0W3</accession>
<feature type="non-terminal residue" evidence="1">
    <location>
        <position position="1"/>
    </location>
</feature>